<dbReference type="STRING" id="1836467.BTR34_02500"/>
<accession>A0A1B7YZW8</accession>
<dbReference type="OrthoDB" id="9794987at2"/>
<evidence type="ECO:0000313" key="6">
    <source>
        <dbReference type="Proteomes" id="UP000092164"/>
    </source>
</evidence>
<keyword evidence="6" id="KW-1185">Reference proteome</keyword>
<dbReference type="CDD" id="cd00914">
    <property type="entry name" value="PCD_DCoH_subfamily_b"/>
    <property type="match status" value="1"/>
</dbReference>
<proteinExistence type="inferred from homology"/>
<dbReference type="InterPro" id="IPR001533">
    <property type="entry name" value="Pterin_deHydtase"/>
</dbReference>
<evidence type="ECO:0000256" key="4">
    <source>
        <dbReference type="HAMAP-Rule" id="MF_00434"/>
    </source>
</evidence>
<dbReference type="RefSeq" id="WP_068486585.1">
    <property type="nucleotide sequence ID" value="NZ_CP018760.1"/>
</dbReference>
<dbReference type="InterPro" id="IPR036428">
    <property type="entry name" value="PCD_sf"/>
</dbReference>
<dbReference type="PANTHER" id="PTHR12599">
    <property type="entry name" value="PTERIN-4-ALPHA-CARBINOLAMINE DEHYDRATASE"/>
    <property type="match status" value="1"/>
</dbReference>
<reference evidence="6" key="1">
    <citation type="submission" date="2016-06" db="EMBL/GenBank/DDBJ databases">
        <authorList>
            <person name="Zhan P."/>
        </authorList>
    </citation>
    <scope>NUCLEOTIDE SEQUENCE [LARGE SCALE GENOMIC DNA]</scope>
    <source>
        <strain evidence="6">T28</strain>
    </source>
</reference>
<dbReference type="Gene3D" id="3.30.1360.20">
    <property type="entry name" value="Transcriptional coactivator/pterin dehydratase"/>
    <property type="match status" value="1"/>
</dbReference>
<comment type="caution">
    <text evidence="5">The sequence shown here is derived from an EMBL/GenBank/DDBJ whole genome shotgun (WGS) entry which is preliminary data.</text>
</comment>
<comment type="similarity">
    <text evidence="2 4">Belongs to the pterin-4-alpha-carbinolamine dehydratase family.</text>
</comment>
<comment type="catalytic activity">
    <reaction evidence="1 4">
        <text>(4aS,6R)-4a-hydroxy-L-erythro-5,6,7,8-tetrahydrobiopterin = (6R)-L-erythro-6,7-dihydrobiopterin + H2O</text>
        <dbReference type="Rhea" id="RHEA:11920"/>
        <dbReference type="ChEBI" id="CHEBI:15377"/>
        <dbReference type="ChEBI" id="CHEBI:15642"/>
        <dbReference type="ChEBI" id="CHEBI:43120"/>
        <dbReference type="EC" id="4.2.1.96"/>
    </reaction>
</comment>
<evidence type="ECO:0000256" key="1">
    <source>
        <dbReference type="ARBA" id="ARBA00001554"/>
    </source>
</evidence>
<dbReference type="NCBIfam" id="NF002017">
    <property type="entry name" value="PRK00823.1-2"/>
    <property type="match status" value="1"/>
</dbReference>
<protein>
    <recommendedName>
        <fullName evidence="4">Putative pterin-4-alpha-carbinolamine dehydratase</fullName>
        <shortName evidence="4">PHS</shortName>
        <ecNumber evidence="4">4.2.1.96</ecNumber>
    </recommendedName>
    <alternativeName>
        <fullName evidence="4">4-alpha-hydroxy-tetrahydropterin dehydratase</fullName>
    </alternativeName>
    <alternativeName>
        <fullName evidence="4">Pterin carbinolamine dehydratase</fullName>
        <shortName evidence="4">PCD</shortName>
    </alternativeName>
</protein>
<keyword evidence="3 4" id="KW-0456">Lyase</keyword>
<gene>
    <name evidence="5" type="ORF">A9200_10035</name>
</gene>
<evidence type="ECO:0000256" key="2">
    <source>
        <dbReference type="ARBA" id="ARBA00006472"/>
    </source>
</evidence>
<dbReference type="Proteomes" id="UP000092164">
    <property type="component" value="Unassembled WGS sequence"/>
</dbReference>
<dbReference type="EC" id="4.2.1.96" evidence="4"/>
<dbReference type="NCBIfam" id="NF002018">
    <property type="entry name" value="PRK00823.1-3"/>
    <property type="match status" value="1"/>
</dbReference>
<dbReference type="EMBL" id="LZFP01000049">
    <property type="protein sequence ID" value="OBR36031.1"/>
    <property type="molecule type" value="Genomic_DNA"/>
</dbReference>
<dbReference type="KEGG" id="mart:BTR34_02500"/>
<sequence>MKEVEKFTDEQIADYLGQLDGWEYVDGAIETTFEFKDFKEAFSVMTRIAFECEAQSHHPDWSNVYNTLNIRLNTHDANGVTEKDFVLARTIEDIIESEF</sequence>
<dbReference type="HAMAP" id="MF_00434">
    <property type="entry name" value="Pterin_4_alpha"/>
    <property type="match status" value="1"/>
</dbReference>
<evidence type="ECO:0000313" key="5">
    <source>
        <dbReference type="EMBL" id="OBR36031.1"/>
    </source>
</evidence>
<evidence type="ECO:0000256" key="3">
    <source>
        <dbReference type="ARBA" id="ARBA00023239"/>
    </source>
</evidence>
<name>A0A1B7YZW8_9FLAO</name>
<dbReference type="Pfam" id="PF01329">
    <property type="entry name" value="Pterin_4a"/>
    <property type="match status" value="1"/>
</dbReference>
<dbReference type="GO" id="GO:0006729">
    <property type="term" value="P:tetrahydrobiopterin biosynthetic process"/>
    <property type="evidence" value="ECO:0007669"/>
    <property type="project" value="InterPro"/>
</dbReference>
<dbReference type="AlphaFoldDB" id="A0A1B7YZW8"/>
<dbReference type="PANTHER" id="PTHR12599:SF0">
    <property type="entry name" value="PTERIN-4-ALPHA-CARBINOLAMINE DEHYDRATASE"/>
    <property type="match status" value="1"/>
</dbReference>
<organism evidence="5 6">
    <name type="scientific">Maribacter hydrothermalis</name>
    <dbReference type="NCBI Taxonomy" id="1836467"/>
    <lineage>
        <taxon>Bacteria</taxon>
        <taxon>Pseudomonadati</taxon>
        <taxon>Bacteroidota</taxon>
        <taxon>Flavobacteriia</taxon>
        <taxon>Flavobacteriales</taxon>
        <taxon>Flavobacteriaceae</taxon>
        <taxon>Maribacter</taxon>
    </lineage>
</organism>
<dbReference type="GO" id="GO:0008124">
    <property type="term" value="F:4-alpha-hydroxytetrahydrobiopterin dehydratase activity"/>
    <property type="evidence" value="ECO:0007669"/>
    <property type="project" value="UniProtKB-UniRule"/>
</dbReference>
<dbReference type="SUPFAM" id="SSF55248">
    <property type="entry name" value="PCD-like"/>
    <property type="match status" value="1"/>
</dbReference>